<accession>A0A1H9EGZ8</accession>
<evidence type="ECO:0000256" key="1">
    <source>
        <dbReference type="ARBA" id="ARBA00008270"/>
    </source>
</evidence>
<dbReference type="InParanoid" id="A0A1H9EGZ8"/>
<dbReference type="STRING" id="478744.SAMN05444359_10775"/>
<proteinExistence type="inferred from homology"/>
<evidence type="ECO:0000256" key="3">
    <source>
        <dbReference type="PIRSR" id="PIRSR016184-1"/>
    </source>
</evidence>
<keyword evidence="2" id="KW-0413">Isomerase</keyword>
<name>A0A1H9EGZ8_9BACT</name>
<dbReference type="PANTHER" id="PTHR13774">
    <property type="entry name" value="PHENAZINE BIOSYNTHESIS PROTEIN"/>
    <property type="match status" value="1"/>
</dbReference>
<dbReference type="PANTHER" id="PTHR13774:SF17">
    <property type="entry name" value="PHENAZINE BIOSYNTHESIS-LIKE DOMAIN-CONTAINING PROTEIN"/>
    <property type="match status" value="1"/>
</dbReference>
<dbReference type="Pfam" id="PF02567">
    <property type="entry name" value="PhzC-PhzF"/>
    <property type="match status" value="1"/>
</dbReference>
<keyword evidence="5" id="KW-1185">Reference proteome</keyword>
<protein>
    <submittedName>
        <fullName evidence="4">Phenazine biosynthesis protein PhzF family</fullName>
    </submittedName>
</protein>
<feature type="active site" evidence="3">
    <location>
        <position position="47"/>
    </location>
</feature>
<dbReference type="Proteomes" id="UP000199021">
    <property type="component" value="Unassembled WGS sequence"/>
</dbReference>
<reference evidence="5" key="1">
    <citation type="submission" date="2016-10" db="EMBL/GenBank/DDBJ databases">
        <authorList>
            <person name="Varghese N."/>
            <person name="Submissions S."/>
        </authorList>
    </citation>
    <scope>NUCLEOTIDE SEQUENCE [LARGE SCALE GENOMIC DNA]</scope>
    <source>
        <strain evidence="5">DSM 24740</strain>
    </source>
</reference>
<comment type="similarity">
    <text evidence="1">Belongs to the PhzF family.</text>
</comment>
<organism evidence="4 5">
    <name type="scientific">Neolewinella agarilytica</name>
    <dbReference type="NCBI Taxonomy" id="478744"/>
    <lineage>
        <taxon>Bacteria</taxon>
        <taxon>Pseudomonadati</taxon>
        <taxon>Bacteroidota</taxon>
        <taxon>Saprospiria</taxon>
        <taxon>Saprospirales</taxon>
        <taxon>Lewinellaceae</taxon>
        <taxon>Neolewinella</taxon>
    </lineage>
</organism>
<dbReference type="Gene3D" id="3.10.310.10">
    <property type="entry name" value="Diaminopimelate Epimerase, Chain A, domain 1"/>
    <property type="match status" value="2"/>
</dbReference>
<dbReference type="RefSeq" id="WP_090167151.1">
    <property type="nucleotide sequence ID" value="NZ_FOFB01000007.1"/>
</dbReference>
<dbReference type="PIRSF" id="PIRSF016184">
    <property type="entry name" value="PhzC_PhzF"/>
    <property type="match status" value="1"/>
</dbReference>
<dbReference type="GO" id="GO:0005737">
    <property type="term" value="C:cytoplasm"/>
    <property type="evidence" value="ECO:0007669"/>
    <property type="project" value="TreeGrafter"/>
</dbReference>
<dbReference type="AlphaFoldDB" id="A0A1H9EGZ8"/>
<gene>
    <name evidence="4" type="ORF">SAMN05444359_10775</name>
</gene>
<evidence type="ECO:0000313" key="5">
    <source>
        <dbReference type="Proteomes" id="UP000199021"/>
    </source>
</evidence>
<dbReference type="FunCoup" id="A0A1H9EGZ8">
    <property type="interactions" value="234"/>
</dbReference>
<dbReference type="InterPro" id="IPR003719">
    <property type="entry name" value="Phenazine_PhzF-like"/>
</dbReference>
<dbReference type="EMBL" id="FOFB01000007">
    <property type="protein sequence ID" value="SEQ24951.1"/>
    <property type="molecule type" value="Genomic_DNA"/>
</dbReference>
<sequence>MRQLPLYQVDAFSKDTFGGNPAAVVPVPVFPPDELMQNIASENNLSETAFVTVRGAGKFHIRWFTPAMEVRLCGHATLASAHILYQSSEAKPEKMLFRTEEAGTITVRPNKNGSYSMDFPLDTPQKIKSPKGLRSVLGGIKPLEVHLGTDDLVVVLKNRKQVENLKPNLPLLAGMKKYRGLLVTAPGKKYDFVSRGFFPYYGIDEDPVTGSAHTVLTPLWAKKLGKKKLTARQVSKRGGDLLCEVRGKKVRLTGHAVTYLTGQILLKNEL</sequence>
<dbReference type="NCBIfam" id="TIGR00654">
    <property type="entry name" value="PhzF_family"/>
    <property type="match status" value="1"/>
</dbReference>
<evidence type="ECO:0000313" key="4">
    <source>
        <dbReference type="EMBL" id="SEQ24951.1"/>
    </source>
</evidence>
<dbReference type="OrthoDB" id="9788221at2"/>
<evidence type="ECO:0000256" key="2">
    <source>
        <dbReference type="ARBA" id="ARBA00023235"/>
    </source>
</evidence>
<dbReference type="GO" id="GO:0016853">
    <property type="term" value="F:isomerase activity"/>
    <property type="evidence" value="ECO:0007669"/>
    <property type="project" value="UniProtKB-KW"/>
</dbReference>
<dbReference type="SUPFAM" id="SSF54506">
    <property type="entry name" value="Diaminopimelate epimerase-like"/>
    <property type="match status" value="1"/>
</dbReference>